<dbReference type="AlphaFoldDB" id="A0A365UCM7"/>
<evidence type="ECO:0000256" key="2">
    <source>
        <dbReference type="ARBA" id="ARBA00022801"/>
    </source>
</evidence>
<evidence type="ECO:0000259" key="3">
    <source>
        <dbReference type="Pfam" id="PF07859"/>
    </source>
</evidence>
<evidence type="ECO:0000256" key="1">
    <source>
        <dbReference type="ARBA" id="ARBA00010515"/>
    </source>
</evidence>
<protein>
    <submittedName>
        <fullName evidence="4">Alpha/beta hydrolase</fullName>
    </submittedName>
</protein>
<keyword evidence="2 4" id="KW-0378">Hydrolase</keyword>
<dbReference type="Pfam" id="PF07859">
    <property type="entry name" value="Abhydrolase_3"/>
    <property type="match status" value="1"/>
</dbReference>
<dbReference type="InterPro" id="IPR029058">
    <property type="entry name" value="AB_hydrolase_fold"/>
</dbReference>
<gene>
    <name evidence="4" type="ORF">DRV85_03335</name>
</gene>
<evidence type="ECO:0000313" key="5">
    <source>
        <dbReference type="Proteomes" id="UP000253370"/>
    </source>
</evidence>
<proteinExistence type="inferred from homology"/>
<organism evidence="4 5">
    <name type="scientific">Rhodosalinus halophilus</name>
    <dbReference type="NCBI Taxonomy" id="2259333"/>
    <lineage>
        <taxon>Bacteria</taxon>
        <taxon>Pseudomonadati</taxon>
        <taxon>Pseudomonadota</taxon>
        <taxon>Alphaproteobacteria</taxon>
        <taxon>Rhodobacterales</taxon>
        <taxon>Paracoccaceae</taxon>
        <taxon>Rhodosalinus</taxon>
    </lineage>
</organism>
<name>A0A365UCM7_9RHOB</name>
<dbReference type="PANTHER" id="PTHR48081:SF30">
    <property type="entry name" value="ACETYL-HYDROLASE LIPR-RELATED"/>
    <property type="match status" value="1"/>
</dbReference>
<dbReference type="InterPro" id="IPR002168">
    <property type="entry name" value="Lipase_GDXG_HIS_AS"/>
</dbReference>
<comment type="similarity">
    <text evidence="1">Belongs to the 'GDXG' lipolytic enzyme family.</text>
</comment>
<accession>A0A365UCM7</accession>
<dbReference type="PANTHER" id="PTHR48081">
    <property type="entry name" value="AB HYDROLASE SUPERFAMILY PROTEIN C4A8.06C"/>
    <property type="match status" value="1"/>
</dbReference>
<dbReference type="GO" id="GO:0004806">
    <property type="term" value="F:triacylglycerol lipase activity"/>
    <property type="evidence" value="ECO:0007669"/>
    <property type="project" value="TreeGrafter"/>
</dbReference>
<dbReference type="InterPro" id="IPR013094">
    <property type="entry name" value="AB_hydrolase_3"/>
</dbReference>
<keyword evidence="5" id="KW-1185">Reference proteome</keyword>
<dbReference type="OrthoDB" id="9806180at2"/>
<dbReference type="PROSITE" id="PS01173">
    <property type="entry name" value="LIPASE_GDXG_HIS"/>
    <property type="match status" value="1"/>
</dbReference>
<dbReference type="EMBL" id="QNTQ01000002">
    <property type="protein sequence ID" value="RBI87170.1"/>
    <property type="molecule type" value="Genomic_DNA"/>
</dbReference>
<reference evidence="4 5" key="1">
    <citation type="submission" date="2018-07" db="EMBL/GenBank/DDBJ databases">
        <title>Rhodosalinus sp. strain E84T genomic sequence and assembly.</title>
        <authorList>
            <person name="Liu Z.-W."/>
            <person name="Lu D.-C."/>
        </authorList>
    </citation>
    <scope>NUCLEOTIDE SEQUENCE [LARGE SCALE GENOMIC DNA]</scope>
    <source>
        <strain evidence="4 5">E84</strain>
    </source>
</reference>
<feature type="domain" description="Alpha/beta hydrolase fold-3" evidence="3">
    <location>
        <begin position="71"/>
        <end position="271"/>
    </location>
</feature>
<dbReference type="InterPro" id="IPR050300">
    <property type="entry name" value="GDXG_lipolytic_enzyme"/>
</dbReference>
<dbReference type="RefSeq" id="WP_113288018.1">
    <property type="nucleotide sequence ID" value="NZ_QNTQ01000002.1"/>
</dbReference>
<dbReference type="Proteomes" id="UP000253370">
    <property type="component" value="Unassembled WGS sequence"/>
</dbReference>
<dbReference type="Gene3D" id="3.40.50.1820">
    <property type="entry name" value="alpha/beta hydrolase"/>
    <property type="match status" value="1"/>
</dbReference>
<evidence type="ECO:0000313" key="4">
    <source>
        <dbReference type="EMBL" id="RBI87170.1"/>
    </source>
</evidence>
<dbReference type="SUPFAM" id="SSF53474">
    <property type="entry name" value="alpha/beta-Hydrolases"/>
    <property type="match status" value="1"/>
</dbReference>
<comment type="caution">
    <text evidence="4">The sequence shown here is derived from an EMBL/GenBank/DDBJ whole genome shotgun (WGS) entry which is preliminary data.</text>
</comment>
<sequence>MSRRLALANAGLRALVKPALARTATPQRARRDFERIAVLLRRPPYLREIRSPGPPPLTWLSAGPVAPGRVLLWFHGGAYVAGSARTHRGMLGRLARTARTEVCAPDYRLAPEAPLPAAFEDALAAWDGLMARGYRPAHVALGGDSAGGGLALALMSALLRRGQRPRAAVLFSPWVDLTLSGDSLRTNARADPLLPVSRVEELVDIVAGPADRRDPRLSPLFAPYPAPPPTLIQASRTEILLDDSRRMATRLRAAGGQVRLDLWPDTPHVWQILDGWIPEARAALTQAGAFVQSAFAETIR</sequence>